<sequence>MSELLDAAAFAAVFHFLGILKNPLGFEKILHGLIGFLFHFRADKAKTCCRTRQVFCVIA</sequence>
<protein>
    <submittedName>
        <fullName evidence="1">Uncharacterized protein</fullName>
    </submittedName>
</protein>
<organism evidence="1 2">
    <name type="scientific">Parageobacillus thermoglucosidasius</name>
    <name type="common">Geobacillus thermoglucosidasius</name>
    <dbReference type="NCBI Taxonomy" id="1426"/>
    <lineage>
        <taxon>Bacteria</taxon>
        <taxon>Bacillati</taxon>
        <taxon>Bacillota</taxon>
        <taxon>Bacilli</taxon>
        <taxon>Bacillales</taxon>
        <taxon>Anoxybacillaceae</taxon>
        <taxon>Parageobacillus</taxon>
    </lineage>
</organism>
<dbReference type="EMBL" id="CP016622">
    <property type="protein sequence ID" value="ANZ28779.1"/>
    <property type="molecule type" value="Genomic_DNA"/>
</dbReference>
<keyword evidence="2" id="KW-1185">Reference proteome</keyword>
<evidence type="ECO:0000313" key="1">
    <source>
        <dbReference type="EMBL" id="ANZ28779.1"/>
    </source>
</evidence>
<dbReference type="Proteomes" id="UP000093052">
    <property type="component" value="Chromosome"/>
</dbReference>
<accession>A0AAN0YLN7</accession>
<name>A0AAN0YLN7_PARTM</name>
<dbReference type="AlphaFoldDB" id="A0AAN0YLN7"/>
<evidence type="ECO:0000313" key="2">
    <source>
        <dbReference type="Proteomes" id="UP000093052"/>
    </source>
</evidence>
<gene>
    <name evidence="1" type="ORF">BCV53_00790</name>
</gene>
<reference evidence="2" key="1">
    <citation type="journal article" date="2016" name="Genome Announc.">
        <title>Complete Genome Sequence of Geobacillus thermoglucosidasius NCIMB 11955, the Progenitor of a Bioethanol Production Strain.</title>
        <authorList>
            <person name="Sheng L."/>
            <person name="Zhang Y."/>
            <person name="Minton N.P."/>
        </authorList>
    </citation>
    <scope>NUCLEOTIDE SEQUENCE [LARGE SCALE GENOMIC DNA]</scope>
    <source>
        <strain evidence="2">NCIMB 11955</strain>
    </source>
</reference>
<proteinExistence type="predicted"/>